<keyword evidence="3" id="KW-1185">Reference proteome</keyword>
<reference evidence="3" key="1">
    <citation type="journal article" date="2017" name="Nat. Commun.">
        <title>The asparagus genome sheds light on the origin and evolution of a young Y chromosome.</title>
        <authorList>
            <person name="Harkess A."/>
            <person name="Zhou J."/>
            <person name="Xu C."/>
            <person name="Bowers J.E."/>
            <person name="Van der Hulst R."/>
            <person name="Ayyampalayam S."/>
            <person name="Mercati F."/>
            <person name="Riccardi P."/>
            <person name="McKain M.R."/>
            <person name="Kakrana A."/>
            <person name="Tang H."/>
            <person name="Ray J."/>
            <person name="Groenendijk J."/>
            <person name="Arikit S."/>
            <person name="Mathioni S.M."/>
            <person name="Nakano M."/>
            <person name="Shan H."/>
            <person name="Telgmann-Rauber A."/>
            <person name="Kanno A."/>
            <person name="Yue Z."/>
            <person name="Chen H."/>
            <person name="Li W."/>
            <person name="Chen Y."/>
            <person name="Xu X."/>
            <person name="Zhang Y."/>
            <person name="Luo S."/>
            <person name="Chen H."/>
            <person name="Gao J."/>
            <person name="Mao Z."/>
            <person name="Pires J.C."/>
            <person name="Luo M."/>
            <person name="Kudrna D."/>
            <person name="Wing R.A."/>
            <person name="Meyers B.C."/>
            <person name="Yi K."/>
            <person name="Kong H."/>
            <person name="Lavrijsen P."/>
            <person name="Sunseri F."/>
            <person name="Falavigna A."/>
            <person name="Ye Y."/>
            <person name="Leebens-Mack J.H."/>
            <person name="Chen G."/>
        </authorList>
    </citation>
    <scope>NUCLEOTIDE SEQUENCE [LARGE SCALE GENOMIC DNA]</scope>
    <source>
        <strain evidence="3">cv. DH0086</strain>
    </source>
</reference>
<dbReference type="EMBL" id="CM007381">
    <property type="protein sequence ID" value="ONK81242.1"/>
    <property type="molecule type" value="Genomic_DNA"/>
</dbReference>
<proteinExistence type="predicted"/>
<protein>
    <submittedName>
        <fullName evidence="2">Uncharacterized protein</fullName>
    </submittedName>
</protein>
<evidence type="ECO:0000313" key="3">
    <source>
        <dbReference type="Proteomes" id="UP000243459"/>
    </source>
</evidence>
<dbReference type="Proteomes" id="UP000243459">
    <property type="component" value="Chromosome 1"/>
</dbReference>
<evidence type="ECO:0000256" key="1">
    <source>
        <dbReference type="SAM" id="MobiDB-lite"/>
    </source>
</evidence>
<organism evidence="2 3">
    <name type="scientific">Asparagus officinalis</name>
    <name type="common">Garden asparagus</name>
    <dbReference type="NCBI Taxonomy" id="4686"/>
    <lineage>
        <taxon>Eukaryota</taxon>
        <taxon>Viridiplantae</taxon>
        <taxon>Streptophyta</taxon>
        <taxon>Embryophyta</taxon>
        <taxon>Tracheophyta</taxon>
        <taxon>Spermatophyta</taxon>
        <taxon>Magnoliopsida</taxon>
        <taxon>Liliopsida</taxon>
        <taxon>Asparagales</taxon>
        <taxon>Asparagaceae</taxon>
        <taxon>Asparagoideae</taxon>
        <taxon>Asparagus</taxon>
    </lineage>
</organism>
<sequence length="194" mass="21700">MKTIIQKVIGYGYNKVEKLFYAIPGVGLDDGGLRSLSSEEAIEEMLEYARKHMAIEILVDHDIEEVELVDIFEILMLESGSEQAIEVTEEQAKTHVATENVEEPQVGDSSKATETHVDVHVDAQANVDAQVMEHIQIEGVTCHDGAHEEQGESSSSSESGDSDDEENYKIDPRDTMEDDELDDYDDELYDEFTV</sequence>
<evidence type="ECO:0000313" key="2">
    <source>
        <dbReference type="EMBL" id="ONK81242.1"/>
    </source>
</evidence>
<gene>
    <name evidence="2" type="ORF">A4U43_C01F26900</name>
</gene>
<name>A0A5P1FT20_ASPOF</name>
<feature type="region of interest" description="Disordered" evidence="1">
    <location>
        <begin position="144"/>
        <end position="194"/>
    </location>
</feature>
<dbReference type="Gramene" id="ONK81242">
    <property type="protein sequence ID" value="ONK81242"/>
    <property type="gene ID" value="A4U43_C01F26900"/>
</dbReference>
<accession>A0A5P1FT20</accession>
<feature type="compositionally biased region" description="Acidic residues" evidence="1">
    <location>
        <begin position="176"/>
        <end position="194"/>
    </location>
</feature>
<dbReference type="AlphaFoldDB" id="A0A5P1FT20"/>